<dbReference type="CDD" id="cd04859">
    <property type="entry name" value="Prim_Pol"/>
    <property type="match status" value="1"/>
</dbReference>
<dbReference type="EMBL" id="QMIG01000013">
    <property type="protein sequence ID" value="RAW13262.1"/>
    <property type="molecule type" value="Genomic_DNA"/>
</dbReference>
<accession>A0A329QPI4</accession>
<name>A0A329QPI4_9ACTN</name>
<dbReference type="SUPFAM" id="SSF56747">
    <property type="entry name" value="Prim-pol domain"/>
    <property type="match status" value="1"/>
</dbReference>
<evidence type="ECO:0000259" key="1">
    <source>
        <dbReference type="SMART" id="SM00943"/>
    </source>
</evidence>
<dbReference type="InterPro" id="IPR015330">
    <property type="entry name" value="DNA_primase/pol_bifunc_N"/>
</dbReference>
<comment type="caution">
    <text evidence="2">The sequence shown here is derived from an EMBL/GenBank/DDBJ whole genome shotgun (WGS) entry which is preliminary data.</text>
</comment>
<reference evidence="2 3" key="1">
    <citation type="submission" date="2018-06" db="EMBL/GenBank/DDBJ databases">
        <title>Phytoactinopolyspora halophila sp. nov., a novel halophilic actinomycete isolated from a saline soil in China.</title>
        <authorList>
            <person name="Tang S.-K."/>
        </authorList>
    </citation>
    <scope>NUCLEOTIDE SEQUENCE [LARGE SCALE GENOMIC DNA]</scope>
    <source>
        <strain evidence="2 3">YIM 96934</strain>
    </source>
</reference>
<evidence type="ECO:0000313" key="3">
    <source>
        <dbReference type="Proteomes" id="UP000250462"/>
    </source>
</evidence>
<proteinExistence type="predicted"/>
<dbReference type="Pfam" id="PF09250">
    <property type="entry name" value="Prim-Pol"/>
    <property type="match status" value="1"/>
</dbReference>
<gene>
    <name evidence="2" type="ORF">DPM12_13110</name>
</gene>
<keyword evidence="3" id="KW-1185">Reference proteome</keyword>
<organism evidence="2 3">
    <name type="scientific">Phytoactinopolyspora halophila</name>
    <dbReference type="NCBI Taxonomy" id="1981511"/>
    <lineage>
        <taxon>Bacteria</taxon>
        <taxon>Bacillati</taxon>
        <taxon>Actinomycetota</taxon>
        <taxon>Actinomycetes</taxon>
        <taxon>Jiangellales</taxon>
        <taxon>Jiangellaceae</taxon>
        <taxon>Phytoactinopolyspora</taxon>
    </lineage>
</organism>
<dbReference type="OrthoDB" id="3218228at2"/>
<feature type="domain" description="DNA primase/polymerase bifunctional N-terminal" evidence="1">
    <location>
        <begin position="20"/>
        <end position="184"/>
    </location>
</feature>
<evidence type="ECO:0000313" key="2">
    <source>
        <dbReference type="EMBL" id="RAW13262.1"/>
    </source>
</evidence>
<dbReference type="SMART" id="SM00943">
    <property type="entry name" value="Prim-Pol"/>
    <property type="match status" value="1"/>
</dbReference>
<sequence>MLTHATLLRRIGDLSLSSAAEAYAAVGVPVFPCIPGGKRPLTRHGFHDATTSQARVHAWWQRWPEANIGLATGSRSGFDVVDVDVHPSGSGFRAFRSACRAGLADGWACLVRTPSGGLHAYYPGTATQRCWSLASAHIDFRGIGGYVIAPPSTVTNDDGSHRSYLVVAIRHRAQPVDGEAVWALLAPPMPTHDSTSTPPQADASIERIAAWVAVQPKGNRNSALYWAAHRYAEHGVTEASAHRSLGAAAQRSGLDATEAHVTIRSAYRRHFHSPPQAVHQHEISPPVLMP</sequence>
<protein>
    <submittedName>
        <fullName evidence="2">DNA replication protein</fullName>
    </submittedName>
</protein>
<dbReference type="AlphaFoldDB" id="A0A329QPI4"/>
<dbReference type="Proteomes" id="UP000250462">
    <property type="component" value="Unassembled WGS sequence"/>
</dbReference>
<dbReference type="RefSeq" id="WP_112258773.1">
    <property type="nucleotide sequence ID" value="NZ_QMIG01000013.1"/>
</dbReference>